<name>A0A448WVA9_9PLAT</name>
<dbReference type="EMBL" id="CAAALY010049490">
    <property type="protein sequence ID" value="VEL21088.1"/>
    <property type="molecule type" value="Genomic_DNA"/>
</dbReference>
<feature type="compositionally biased region" description="Basic and acidic residues" evidence="1">
    <location>
        <begin position="22"/>
        <end position="31"/>
    </location>
</feature>
<feature type="non-terminal residue" evidence="2">
    <location>
        <position position="1"/>
    </location>
</feature>
<sequence>GQSSRRQIYPFASAQSTPRGSAEGREIKSEPAETTVLLPAATATGLCRPEMRKPPGPSDTNSLSAAPSFVSLGQLSTDLPLLYPHLVEIV</sequence>
<evidence type="ECO:0000313" key="3">
    <source>
        <dbReference type="Proteomes" id="UP000784294"/>
    </source>
</evidence>
<keyword evidence="3" id="KW-1185">Reference proteome</keyword>
<evidence type="ECO:0000256" key="1">
    <source>
        <dbReference type="SAM" id="MobiDB-lite"/>
    </source>
</evidence>
<proteinExistence type="predicted"/>
<dbReference type="AlphaFoldDB" id="A0A448WVA9"/>
<gene>
    <name evidence="2" type="ORF">PXEA_LOCUS14528</name>
</gene>
<protein>
    <submittedName>
        <fullName evidence="2">Uncharacterized protein</fullName>
    </submittedName>
</protein>
<evidence type="ECO:0000313" key="2">
    <source>
        <dbReference type="EMBL" id="VEL21088.1"/>
    </source>
</evidence>
<comment type="caution">
    <text evidence="2">The sequence shown here is derived from an EMBL/GenBank/DDBJ whole genome shotgun (WGS) entry which is preliminary data.</text>
</comment>
<organism evidence="2 3">
    <name type="scientific">Protopolystoma xenopodis</name>
    <dbReference type="NCBI Taxonomy" id="117903"/>
    <lineage>
        <taxon>Eukaryota</taxon>
        <taxon>Metazoa</taxon>
        <taxon>Spiralia</taxon>
        <taxon>Lophotrochozoa</taxon>
        <taxon>Platyhelminthes</taxon>
        <taxon>Monogenea</taxon>
        <taxon>Polyopisthocotylea</taxon>
        <taxon>Polystomatidea</taxon>
        <taxon>Polystomatidae</taxon>
        <taxon>Protopolystoma</taxon>
    </lineage>
</organism>
<reference evidence="2" key="1">
    <citation type="submission" date="2018-11" db="EMBL/GenBank/DDBJ databases">
        <authorList>
            <consortium name="Pathogen Informatics"/>
        </authorList>
    </citation>
    <scope>NUCLEOTIDE SEQUENCE</scope>
</reference>
<accession>A0A448WVA9</accession>
<feature type="region of interest" description="Disordered" evidence="1">
    <location>
        <begin position="1"/>
        <end position="32"/>
    </location>
</feature>
<dbReference type="Proteomes" id="UP000784294">
    <property type="component" value="Unassembled WGS sequence"/>
</dbReference>